<comment type="caution">
    <text evidence="1">The sequence shown here is derived from an EMBL/GenBank/DDBJ whole genome shotgun (WGS) entry which is preliminary data.</text>
</comment>
<organism evidence="1 2">
    <name type="scientific">Adiantum capillus-veneris</name>
    <name type="common">Maidenhair fern</name>
    <dbReference type="NCBI Taxonomy" id="13818"/>
    <lineage>
        <taxon>Eukaryota</taxon>
        <taxon>Viridiplantae</taxon>
        <taxon>Streptophyta</taxon>
        <taxon>Embryophyta</taxon>
        <taxon>Tracheophyta</taxon>
        <taxon>Polypodiopsida</taxon>
        <taxon>Polypodiidae</taxon>
        <taxon>Polypodiales</taxon>
        <taxon>Pteridineae</taxon>
        <taxon>Pteridaceae</taxon>
        <taxon>Vittarioideae</taxon>
        <taxon>Adiantum</taxon>
    </lineage>
</organism>
<proteinExistence type="predicted"/>
<gene>
    <name evidence="1" type="ORF">GOP47_0017648</name>
</gene>
<protein>
    <submittedName>
        <fullName evidence="1">Uncharacterized protein</fullName>
    </submittedName>
</protein>
<dbReference type="AlphaFoldDB" id="A0A9D4ZB09"/>
<reference evidence="1" key="1">
    <citation type="submission" date="2021-01" db="EMBL/GenBank/DDBJ databases">
        <title>Adiantum capillus-veneris genome.</title>
        <authorList>
            <person name="Fang Y."/>
            <person name="Liao Q."/>
        </authorList>
    </citation>
    <scope>NUCLEOTIDE SEQUENCE</scope>
    <source>
        <strain evidence="1">H3</strain>
        <tissue evidence="1">Leaf</tissue>
    </source>
</reference>
<keyword evidence="2" id="KW-1185">Reference proteome</keyword>
<dbReference type="Proteomes" id="UP000886520">
    <property type="component" value="Chromosome 17"/>
</dbReference>
<sequence>MRRNGEVLTWRHPSTVFFLFCRRQFLEASSGPLSSALPCTLLLQAPIVSMAAQPFVISSMMSVQRATFPSFQLLFLMASRHTLMRFNQSRRIDLGSRA</sequence>
<name>A0A9D4ZB09_ADICA</name>
<evidence type="ECO:0000313" key="1">
    <source>
        <dbReference type="EMBL" id="KAI5067120.1"/>
    </source>
</evidence>
<dbReference type="EMBL" id="JABFUD020000017">
    <property type="protein sequence ID" value="KAI5067120.1"/>
    <property type="molecule type" value="Genomic_DNA"/>
</dbReference>
<evidence type="ECO:0000313" key="2">
    <source>
        <dbReference type="Proteomes" id="UP000886520"/>
    </source>
</evidence>
<accession>A0A9D4ZB09</accession>